<keyword evidence="2" id="KW-1185">Reference proteome</keyword>
<accession>A0A4V6D140</accession>
<dbReference type="Gramene" id="TKV93195">
    <property type="protein sequence ID" value="TKV93195"/>
    <property type="gene ID" value="SEVIR_9G210300v2"/>
</dbReference>
<protein>
    <recommendedName>
        <fullName evidence="3">Reverse transcriptase zinc-binding domain-containing protein</fullName>
    </recommendedName>
</protein>
<dbReference type="AlphaFoldDB" id="A0A4V6D140"/>
<evidence type="ECO:0008006" key="3">
    <source>
        <dbReference type="Google" id="ProtNLM"/>
    </source>
</evidence>
<dbReference type="EMBL" id="CM016560">
    <property type="protein sequence ID" value="TKV93195.1"/>
    <property type="molecule type" value="Genomic_DNA"/>
</dbReference>
<evidence type="ECO:0000313" key="2">
    <source>
        <dbReference type="Proteomes" id="UP000298652"/>
    </source>
</evidence>
<name>A0A4V6D140_SETVI</name>
<proteinExistence type="predicted"/>
<dbReference type="Proteomes" id="UP000298652">
    <property type="component" value="Chromosome 9"/>
</dbReference>
<sequence>MSKSCVNSNITQETGLHLFTECSFTKTIWAEMGAWTRCTYIDPGHWDGHESLHIWWTTLASTQVANRKGLRSLIILVLWEIWTERNARIFQNKEQMIHRMANKIKDQAATWIAAGAKHLESFINVVRDL</sequence>
<evidence type="ECO:0000313" key="1">
    <source>
        <dbReference type="EMBL" id="TKV93195.1"/>
    </source>
</evidence>
<organism evidence="1 2">
    <name type="scientific">Setaria viridis</name>
    <name type="common">Green bristlegrass</name>
    <name type="synonym">Setaria italica subsp. viridis</name>
    <dbReference type="NCBI Taxonomy" id="4556"/>
    <lineage>
        <taxon>Eukaryota</taxon>
        <taxon>Viridiplantae</taxon>
        <taxon>Streptophyta</taxon>
        <taxon>Embryophyta</taxon>
        <taxon>Tracheophyta</taxon>
        <taxon>Spermatophyta</taxon>
        <taxon>Magnoliopsida</taxon>
        <taxon>Liliopsida</taxon>
        <taxon>Poales</taxon>
        <taxon>Poaceae</taxon>
        <taxon>PACMAD clade</taxon>
        <taxon>Panicoideae</taxon>
        <taxon>Panicodae</taxon>
        <taxon>Paniceae</taxon>
        <taxon>Cenchrinae</taxon>
        <taxon>Setaria</taxon>
    </lineage>
</organism>
<dbReference type="OMA" id="HESLHIW"/>
<gene>
    <name evidence="1" type="ORF">SEVIR_9G210300v2</name>
</gene>
<reference evidence="1" key="1">
    <citation type="submission" date="2019-03" db="EMBL/GenBank/DDBJ databases">
        <title>WGS assembly of Setaria viridis.</title>
        <authorList>
            <person name="Huang P."/>
            <person name="Jenkins J."/>
            <person name="Grimwood J."/>
            <person name="Barry K."/>
            <person name="Healey A."/>
            <person name="Mamidi S."/>
            <person name="Sreedasyam A."/>
            <person name="Shu S."/>
            <person name="Feldman M."/>
            <person name="Wu J."/>
            <person name="Yu Y."/>
            <person name="Chen C."/>
            <person name="Johnson J."/>
            <person name="Rokhsar D."/>
            <person name="Baxter I."/>
            <person name="Schmutz J."/>
            <person name="Brutnell T."/>
            <person name="Kellogg E."/>
        </authorList>
    </citation>
    <scope>NUCLEOTIDE SEQUENCE [LARGE SCALE GENOMIC DNA]</scope>
</reference>